<sequence length="713" mass="77812">MKTFQLTSLAIALSVSQIATANETARQDTAQPGQIEQMEVTGSRTSGYAPDQASVAGRLPVSVADTPQSISILSSDLMQDFQLTNINSALDTATGIDVQRIESDRTYYTARGFEINNFQIDGIGLPLSSGNTHGNIETAIYDQIEVVRGANGLMTGAGNPSATVNLARKRPADLADGAIAITGGSWDRQRIEVDGMFPIGDSVRARVVVVDQSSESYLDRYSDEKTVFYGVVEADLTRNTQLTLGHTYSDSSADGNLWGALTLYYTDGTPTNFDRSTNTAADWSNWNIVKENTFVELTHAFNEDWQATAIYSHITTDEDSELFYVYGTPDRETGLGLIGYASEYDLDDRHDLFDVYVTGAFDLLGREHQIATGASFAEMAYEDISLYDYSTGNGFPPLPAMEQWHGNTPFPVLREGASGSEIEEKQTAYYASGRFNILDGWHIIAGGRYNQLEVDGVSYATDQTSDDDEFIPYLGTVYELVPGIKAYASYTETFMPQTELDINNFRLDPVTGESAELGVKAELFSGRLLATAAYFDVQQTNLAKLDPSTASLPADQQRYIGADGVSSNGYELELAGELISGLQASVGFTSFDIKGDDLIAGYTPDSVLKLSTTYNPAALSALTIGANLRWQDDISRVQGVVGEGFAKAGDNIVTRQDAYTIVNLMARYDFTDKLSLQVNANNVTDEKYLNSLFWAQGYYGAPANYSATLMWKI</sequence>
<feature type="chain" id="PRO_5045921551" evidence="12">
    <location>
        <begin position="22"/>
        <end position="713"/>
    </location>
</feature>
<evidence type="ECO:0000256" key="8">
    <source>
        <dbReference type="ARBA" id="ARBA00023170"/>
    </source>
</evidence>
<dbReference type="InterPro" id="IPR012910">
    <property type="entry name" value="Plug_dom"/>
</dbReference>
<gene>
    <name evidence="15" type="ORF">SCD92_15810</name>
</gene>
<evidence type="ECO:0000256" key="9">
    <source>
        <dbReference type="ARBA" id="ARBA00023237"/>
    </source>
</evidence>
<keyword evidence="9 10" id="KW-0998">Cell outer membrane</keyword>
<comment type="similarity">
    <text evidence="2 10 11">Belongs to the TonB-dependent receptor family.</text>
</comment>
<dbReference type="Pfam" id="PF00593">
    <property type="entry name" value="TonB_dep_Rec_b-barrel"/>
    <property type="match status" value="1"/>
</dbReference>
<dbReference type="Gene3D" id="2.40.170.20">
    <property type="entry name" value="TonB-dependent receptor, beta-barrel domain"/>
    <property type="match status" value="1"/>
</dbReference>
<evidence type="ECO:0000259" key="14">
    <source>
        <dbReference type="Pfam" id="PF07715"/>
    </source>
</evidence>
<dbReference type="Gene3D" id="2.170.130.10">
    <property type="entry name" value="TonB-dependent receptor, plug domain"/>
    <property type="match status" value="1"/>
</dbReference>
<keyword evidence="6 11" id="KW-0798">TonB box</keyword>
<feature type="signal peptide" evidence="12">
    <location>
        <begin position="1"/>
        <end position="21"/>
    </location>
</feature>
<dbReference type="SUPFAM" id="SSF56935">
    <property type="entry name" value="Porins"/>
    <property type="match status" value="1"/>
</dbReference>
<evidence type="ECO:0000256" key="6">
    <source>
        <dbReference type="ARBA" id="ARBA00023077"/>
    </source>
</evidence>
<evidence type="ECO:0000256" key="1">
    <source>
        <dbReference type="ARBA" id="ARBA00004571"/>
    </source>
</evidence>
<organism evidence="15 16">
    <name type="scientific">Gilvimarinus gilvus</name>
    <dbReference type="NCBI Taxonomy" id="3058038"/>
    <lineage>
        <taxon>Bacteria</taxon>
        <taxon>Pseudomonadati</taxon>
        <taxon>Pseudomonadota</taxon>
        <taxon>Gammaproteobacteria</taxon>
        <taxon>Cellvibrionales</taxon>
        <taxon>Cellvibrionaceae</taxon>
        <taxon>Gilvimarinus</taxon>
    </lineage>
</organism>
<dbReference type="PANTHER" id="PTHR32552">
    <property type="entry name" value="FERRICHROME IRON RECEPTOR-RELATED"/>
    <property type="match status" value="1"/>
</dbReference>
<evidence type="ECO:0000256" key="5">
    <source>
        <dbReference type="ARBA" id="ARBA00022692"/>
    </source>
</evidence>
<keyword evidence="3 10" id="KW-0813">Transport</keyword>
<evidence type="ECO:0000313" key="16">
    <source>
        <dbReference type="Proteomes" id="UP001273505"/>
    </source>
</evidence>
<keyword evidence="12" id="KW-0732">Signal</keyword>
<evidence type="ECO:0000256" key="2">
    <source>
        <dbReference type="ARBA" id="ARBA00009810"/>
    </source>
</evidence>
<dbReference type="InterPro" id="IPR036942">
    <property type="entry name" value="Beta-barrel_TonB_sf"/>
</dbReference>
<accession>A0ABU4S0Y9</accession>
<dbReference type="InterPro" id="IPR000531">
    <property type="entry name" value="Beta-barrel_TonB"/>
</dbReference>
<dbReference type="NCBIfam" id="TIGR01783">
    <property type="entry name" value="TonB-siderophor"/>
    <property type="match status" value="1"/>
</dbReference>
<dbReference type="Proteomes" id="UP001273505">
    <property type="component" value="Unassembled WGS sequence"/>
</dbReference>
<evidence type="ECO:0000256" key="7">
    <source>
        <dbReference type="ARBA" id="ARBA00023136"/>
    </source>
</evidence>
<feature type="domain" description="TonB-dependent receptor plug" evidence="14">
    <location>
        <begin position="63"/>
        <end position="162"/>
    </location>
</feature>
<keyword evidence="8 15" id="KW-0675">Receptor</keyword>
<evidence type="ECO:0000256" key="3">
    <source>
        <dbReference type="ARBA" id="ARBA00022448"/>
    </source>
</evidence>
<dbReference type="PROSITE" id="PS52016">
    <property type="entry name" value="TONB_DEPENDENT_REC_3"/>
    <property type="match status" value="1"/>
</dbReference>
<proteinExistence type="inferred from homology"/>
<keyword evidence="7 10" id="KW-0472">Membrane</keyword>
<name>A0ABU4S0Y9_9GAMM</name>
<evidence type="ECO:0000313" key="15">
    <source>
        <dbReference type="EMBL" id="MDX6850840.1"/>
    </source>
</evidence>
<evidence type="ECO:0000256" key="11">
    <source>
        <dbReference type="RuleBase" id="RU003357"/>
    </source>
</evidence>
<dbReference type="EMBL" id="JAXAFO010000033">
    <property type="protein sequence ID" value="MDX6850840.1"/>
    <property type="molecule type" value="Genomic_DNA"/>
</dbReference>
<feature type="domain" description="TonB-dependent receptor-like beta-barrel" evidence="13">
    <location>
        <begin position="239"/>
        <end position="683"/>
    </location>
</feature>
<dbReference type="InterPro" id="IPR010105">
    <property type="entry name" value="TonB_sidphr_rcpt"/>
</dbReference>
<keyword evidence="5 10" id="KW-0812">Transmembrane</keyword>
<evidence type="ECO:0000259" key="13">
    <source>
        <dbReference type="Pfam" id="PF00593"/>
    </source>
</evidence>
<keyword evidence="4 10" id="KW-1134">Transmembrane beta strand</keyword>
<reference evidence="15 16" key="1">
    <citation type="submission" date="2023-11" db="EMBL/GenBank/DDBJ databases">
        <title>Gilvimarinus fulvus sp. nov., isolated from the surface of Kelp.</title>
        <authorList>
            <person name="Sun Y.Y."/>
            <person name="Gong Y."/>
            <person name="Du Z.J."/>
        </authorList>
    </citation>
    <scope>NUCLEOTIDE SEQUENCE [LARGE SCALE GENOMIC DNA]</scope>
    <source>
        <strain evidence="15 16">SDUM040013</strain>
    </source>
</reference>
<comment type="subcellular location">
    <subcellularLocation>
        <location evidence="1 10">Cell outer membrane</location>
        <topology evidence="1 10">Multi-pass membrane protein</topology>
    </subcellularLocation>
</comment>
<comment type="caution">
    <text evidence="15">The sequence shown here is derived from an EMBL/GenBank/DDBJ whole genome shotgun (WGS) entry which is preliminary data.</text>
</comment>
<evidence type="ECO:0000256" key="10">
    <source>
        <dbReference type="PROSITE-ProRule" id="PRU01360"/>
    </source>
</evidence>
<dbReference type="Pfam" id="PF07715">
    <property type="entry name" value="Plug"/>
    <property type="match status" value="1"/>
</dbReference>
<dbReference type="RefSeq" id="WP_302721038.1">
    <property type="nucleotide sequence ID" value="NZ_JAULRU010000220.1"/>
</dbReference>
<dbReference type="InterPro" id="IPR037066">
    <property type="entry name" value="Plug_dom_sf"/>
</dbReference>
<dbReference type="CDD" id="cd01347">
    <property type="entry name" value="ligand_gated_channel"/>
    <property type="match status" value="1"/>
</dbReference>
<evidence type="ECO:0000256" key="4">
    <source>
        <dbReference type="ARBA" id="ARBA00022452"/>
    </source>
</evidence>
<dbReference type="PANTHER" id="PTHR32552:SF74">
    <property type="entry name" value="HYDROXAMATE SIDEROPHORE RECEPTOR FHUE"/>
    <property type="match status" value="1"/>
</dbReference>
<keyword evidence="16" id="KW-1185">Reference proteome</keyword>
<dbReference type="InterPro" id="IPR039426">
    <property type="entry name" value="TonB-dep_rcpt-like"/>
</dbReference>
<evidence type="ECO:0000256" key="12">
    <source>
        <dbReference type="SAM" id="SignalP"/>
    </source>
</evidence>
<protein>
    <submittedName>
        <fullName evidence="15">TonB-dependent siderophore receptor</fullName>
    </submittedName>
</protein>